<name>A0A4D6LER8_VIGUN</name>
<sequence>MSMTYLQKLRSRGKGSKVVADGGEKNGVWRRKGEKDGVARMVCGRRGTRGRRGRMSVVQWGRRMLCGVQWGRRMLCGEARSKIPRVVQCMQRAERGNLLFIGVRVEGFWGCSVVRGVRGARGILSIFQVQKNLGFYPSTHAPLDDTLFAAKRQVVKNMQFWGFVNWLRVSRGKGSKVVADGGEKNGVWRRKGEKDGVARMVCGRRGTRGRRGRMSVVQWGRRMLCGVQWGRRMLCGEARSKIPRVVQCMQRAERGNLLFIGVRVEGFWGGNVGNKVGFGGIGEIIGGAGRSPLSRSQKPPSGDEGPPGDSS</sequence>
<evidence type="ECO:0000313" key="2">
    <source>
        <dbReference type="EMBL" id="QCD86916.1"/>
    </source>
</evidence>
<organism evidence="2 3">
    <name type="scientific">Vigna unguiculata</name>
    <name type="common">Cowpea</name>
    <dbReference type="NCBI Taxonomy" id="3917"/>
    <lineage>
        <taxon>Eukaryota</taxon>
        <taxon>Viridiplantae</taxon>
        <taxon>Streptophyta</taxon>
        <taxon>Embryophyta</taxon>
        <taxon>Tracheophyta</taxon>
        <taxon>Spermatophyta</taxon>
        <taxon>Magnoliopsida</taxon>
        <taxon>eudicotyledons</taxon>
        <taxon>Gunneridae</taxon>
        <taxon>Pentapetalae</taxon>
        <taxon>rosids</taxon>
        <taxon>fabids</taxon>
        <taxon>Fabales</taxon>
        <taxon>Fabaceae</taxon>
        <taxon>Papilionoideae</taxon>
        <taxon>50 kb inversion clade</taxon>
        <taxon>NPAAA clade</taxon>
        <taxon>indigoferoid/millettioid clade</taxon>
        <taxon>Phaseoleae</taxon>
        <taxon>Vigna</taxon>
    </lineage>
</organism>
<proteinExistence type="predicted"/>
<evidence type="ECO:0000313" key="3">
    <source>
        <dbReference type="Proteomes" id="UP000501690"/>
    </source>
</evidence>
<feature type="compositionally biased region" description="Low complexity" evidence="1">
    <location>
        <begin position="299"/>
        <end position="311"/>
    </location>
</feature>
<dbReference type="AlphaFoldDB" id="A0A4D6LER8"/>
<feature type="region of interest" description="Disordered" evidence="1">
    <location>
        <begin position="288"/>
        <end position="311"/>
    </location>
</feature>
<dbReference type="EMBL" id="CP039347">
    <property type="protein sequence ID" value="QCD86916.1"/>
    <property type="molecule type" value="Genomic_DNA"/>
</dbReference>
<keyword evidence="3" id="KW-1185">Reference proteome</keyword>
<protein>
    <submittedName>
        <fullName evidence="2">Uncharacterized protein</fullName>
    </submittedName>
</protein>
<reference evidence="2 3" key="1">
    <citation type="submission" date="2019-04" db="EMBL/GenBank/DDBJ databases">
        <title>An improved genome assembly and genetic linkage map for asparagus bean, Vigna unguiculata ssp. sesquipedialis.</title>
        <authorList>
            <person name="Xia Q."/>
            <person name="Zhang R."/>
            <person name="Dong Y."/>
        </authorList>
    </citation>
    <scope>NUCLEOTIDE SEQUENCE [LARGE SCALE GENOMIC DNA]</scope>
    <source>
        <tissue evidence="2">Leaf</tissue>
    </source>
</reference>
<gene>
    <name evidence="2" type="ORF">DEO72_LG3g1445</name>
</gene>
<evidence type="ECO:0000256" key="1">
    <source>
        <dbReference type="SAM" id="MobiDB-lite"/>
    </source>
</evidence>
<dbReference type="Proteomes" id="UP000501690">
    <property type="component" value="Linkage Group LG3"/>
</dbReference>
<accession>A0A4D6LER8</accession>